<feature type="signal peptide" evidence="1">
    <location>
        <begin position="1"/>
        <end position="30"/>
    </location>
</feature>
<feature type="chain" id="PRO_5019499251" evidence="1">
    <location>
        <begin position="31"/>
        <end position="388"/>
    </location>
</feature>
<evidence type="ECO:0000313" key="2">
    <source>
        <dbReference type="EMBL" id="RUO32793.1"/>
    </source>
</evidence>
<dbReference type="Gene3D" id="2.40.160.10">
    <property type="entry name" value="Porin"/>
    <property type="match status" value="1"/>
</dbReference>
<dbReference type="SUPFAM" id="SSF56935">
    <property type="entry name" value="Porins"/>
    <property type="match status" value="1"/>
</dbReference>
<keyword evidence="1" id="KW-0732">Signal</keyword>
<dbReference type="Pfam" id="PF19577">
    <property type="entry name" value="DcaP"/>
    <property type="match status" value="1"/>
</dbReference>
<dbReference type="InterPro" id="IPR023614">
    <property type="entry name" value="Porin_dom_sf"/>
</dbReference>
<evidence type="ECO:0000313" key="3">
    <source>
        <dbReference type="Proteomes" id="UP000288405"/>
    </source>
</evidence>
<evidence type="ECO:0000256" key="1">
    <source>
        <dbReference type="SAM" id="SignalP"/>
    </source>
</evidence>
<comment type="caution">
    <text evidence="2">The sequence shown here is derived from an EMBL/GenBank/DDBJ whole genome shotgun (WGS) entry which is preliminary data.</text>
</comment>
<gene>
    <name evidence="2" type="ORF">CWE11_07090</name>
</gene>
<dbReference type="RefSeq" id="WP_126776921.1">
    <property type="nucleotide sequence ID" value="NZ_PIPM01000006.1"/>
</dbReference>
<keyword evidence="3" id="KW-1185">Reference proteome</keyword>
<dbReference type="EMBL" id="PIPM01000006">
    <property type="protein sequence ID" value="RUO32793.1"/>
    <property type="molecule type" value="Genomic_DNA"/>
</dbReference>
<dbReference type="InterPro" id="IPR045748">
    <property type="entry name" value="DcaP"/>
</dbReference>
<sequence>MLRMNKTVLASAVTSALLLGAVATSANAQANETSITYGGYIKLDTMVTRTDSGFLPTDSIGRNFYIPALTPVGGERNTYTDFHARESRFWFRASQELANGETITGHFEFDFLGTPGGDKRVTNSYSPRIRNAFILYREWLVGQFWSNFMDLNMIPESPDFVGNPDGIVFNRQPQIRYTMDNGWSFSVEAPESTITPFQGGTDRITTGDTAMPDLTIRYQTQIDHVHLFAAGLYREIEYRQGGVSDTTSGYGIALNTKIDLGPHDLRLGVVHGEGIGRYVGLNSVNDAVITEELNLDALGYTGFTAAYRHVWSDQYRTNLIFSRGQFKDQRELTGLNANDYTQRIAANVMYQVNESMVVGAEISRAKRELLSGDNGNLDRFQLSVMYSF</sequence>
<dbReference type="OrthoDB" id="190887at2"/>
<name>A0A432WGB0_9GAMM</name>
<proteinExistence type="predicted"/>
<accession>A0A432WGB0</accession>
<protein>
    <submittedName>
        <fullName evidence="2">Porin</fullName>
    </submittedName>
</protein>
<reference evidence="2 3" key="1">
    <citation type="journal article" date="2011" name="Front. Microbiol.">
        <title>Genomic signatures of strain selection and enhancement in Bacillus atrophaeus var. globigii, a historical biowarfare simulant.</title>
        <authorList>
            <person name="Gibbons H.S."/>
            <person name="Broomall S.M."/>
            <person name="McNew L.A."/>
            <person name="Daligault H."/>
            <person name="Chapman C."/>
            <person name="Bruce D."/>
            <person name="Karavis M."/>
            <person name="Krepps M."/>
            <person name="McGregor P.A."/>
            <person name="Hong C."/>
            <person name="Park K.H."/>
            <person name="Akmal A."/>
            <person name="Feldman A."/>
            <person name="Lin J.S."/>
            <person name="Chang W.E."/>
            <person name="Higgs B.W."/>
            <person name="Demirev P."/>
            <person name="Lindquist J."/>
            <person name="Liem A."/>
            <person name="Fochler E."/>
            <person name="Read T.D."/>
            <person name="Tapia R."/>
            <person name="Johnson S."/>
            <person name="Bishop-Lilly K.A."/>
            <person name="Detter C."/>
            <person name="Han C."/>
            <person name="Sozhamannan S."/>
            <person name="Rosenzweig C.N."/>
            <person name="Skowronski E.W."/>
        </authorList>
    </citation>
    <scope>NUCLEOTIDE SEQUENCE [LARGE SCALE GENOMIC DNA]</scope>
    <source>
        <strain evidence="2 3">GYP-17</strain>
    </source>
</reference>
<organism evidence="2 3">
    <name type="scientific">Aliidiomarina sanyensis</name>
    <dbReference type="NCBI Taxonomy" id="1249555"/>
    <lineage>
        <taxon>Bacteria</taxon>
        <taxon>Pseudomonadati</taxon>
        <taxon>Pseudomonadota</taxon>
        <taxon>Gammaproteobacteria</taxon>
        <taxon>Alteromonadales</taxon>
        <taxon>Idiomarinaceae</taxon>
        <taxon>Aliidiomarina</taxon>
    </lineage>
</organism>
<dbReference type="AlphaFoldDB" id="A0A432WGB0"/>
<dbReference type="Proteomes" id="UP000288405">
    <property type="component" value="Unassembled WGS sequence"/>
</dbReference>